<gene>
    <name evidence="1" type="ordered locus">Tresu_0004</name>
</gene>
<sequence>MSEEIVSFSQIISNAFDSIKIENAKNSVNIYDEWKKILSRIKTNSSNPNEGLNMAGHSRVIDLKNGILLIEADHPGWISLIQFHKKYILNGFRMKFPEVEFKTLAFRLKGNKGEISSEIESKDSIYKKVEKKLEFEEKINKKSGININKNLKKSEKKDLPPELKVLFDNLRKSMLTNLEK</sequence>
<dbReference type="AlphaFoldDB" id="F2NU10"/>
<keyword evidence="2" id="KW-1185">Reference proteome</keyword>
<accession>F2NU10</accession>
<reference evidence="2" key="2">
    <citation type="submission" date="2011-04" db="EMBL/GenBank/DDBJ databases">
        <title>The complete genome of chromosome of Treponema succinifaciens DSM 2489.</title>
        <authorList>
            <person name="Lucas S."/>
            <person name="Copeland A."/>
            <person name="Lapidus A."/>
            <person name="Bruce D."/>
            <person name="Goodwin L."/>
            <person name="Pitluck S."/>
            <person name="Peters L."/>
            <person name="Kyrpides N."/>
            <person name="Mavromatis K."/>
            <person name="Ivanova N."/>
            <person name="Ovchinnikova G."/>
            <person name="Teshima H."/>
            <person name="Detter J.C."/>
            <person name="Tapia R."/>
            <person name="Han C."/>
            <person name="Land M."/>
            <person name="Hauser L."/>
            <person name="Markowitz V."/>
            <person name="Cheng J.-F."/>
            <person name="Hugenholtz P."/>
            <person name="Woyke T."/>
            <person name="Wu D."/>
            <person name="Gronow S."/>
            <person name="Wellnitz S."/>
            <person name="Brambilla E."/>
            <person name="Klenk H.-P."/>
            <person name="Eisen J.A."/>
        </authorList>
    </citation>
    <scope>NUCLEOTIDE SEQUENCE [LARGE SCALE GENOMIC DNA]</scope>
    <source>
        <strain evidence="2">ATCC 33096 / DSM 2489 / 6091</strain>
    </source>
</reference>
<evidence type="ECO:0008006" key="3">
    <source>
        <dbReference type="Google" id="ProtNLM"/>
    </source>
</evidence>
<evidence type="ECO:0000313" key="1">
    <source>
        <dbReference type="EMBL" id="AEB12974.1"/>
    </source>
</evidence>
<dbReference type="RefSeq" id="WP_013700285.1">
    <property type="nucleotide sequence ID" value="NC_015385.1"/>
</dbReference>
<dbReference type="HOGENOM" id="CLU_1488390_0_0_12"/>
<dbReference type="EMBL" id="CP002631">
    <property type="protein sequence ID" value="AEB12974.1"/>
    <property type="molecule type" value="Genomic_DNA"/>
</dbReference>
<dbReference type="InterPro" id="IPR007922">
    <property type="entry name" value="DciA-like"/>
</dbReference>
<dbReference type="KEGG" id="tsu:Tresu_0004"/>
<dbReference type="eggNOG" id="COG5512">
    <property type="taxonomic scope" value="Bacteria"/>
</dbReference>
<organism evidence="1 2">
    <name type="scientific">Treponema succinifaciens (strain ATCC 33096 / DSM 2489 / 6091)</name>
    <dbReference type="NCBI Taxonomy" id="869209"/>
    <lineage>
        <taxon>Bacteria</taxon>
        <taxon>Pseudomonadati</taxon>
        <taxon>Spirochaetota</taxon>
        <taxon>Spirochaetia</taxon>
        <taxon>Spirochaetales</taxon>
        <taxon>Treponemataceae</taxon>
        <taxon>Treponema</taxon>
    </lineage>
</organism>
<reference evidence="1 2" key="1">
    <citation type="journal article" date="2011" name="Stand. Genomic Sci.">
        <title>Complete genome sequence of Treponema succinifaciens type strain (6091).</title>
        <authorList>
            <person name="Han C."/>
            <person name="Gronow S."/>
            <person name="Teshima H."/>
            <person name="Lapidus A."/>
            <person name="Nolan M."/>
            <person name="Lucas S."/>
            <person name="Hammon N."/>
            <person name="Deshpande S."/>
            <person name="Cheng J.F."/>
            <person name="Zeytun A."/>
            <person name="Tapia R."/>
            <person name="Goodwin L."/>
            <person name="Pitluck S."/>
            <person name="Liolios K."/>
            <person name="Pagani I."/>
            <person name="Ivanova N."/>
            <person name="Mavromatis K."/>
            <person name="Mikhailova N."/>
            <person name="Huntemann M."/>
            <person name="Pati A."/>
            <person name="Chen A."/>
            <person name="Palaniappan K."/>
            <person name="Land M."/>
            <person name="Hauser L."/>
            <person name="Brambilla E.M."/>
            <person name="Rohde M."/>
            <person name="Goker M."/>
            <person name="Woyke T."/>
            <person name="Bristow J."/>
            <person name="Eisen J.A."/>
            <person name="Markowitz V."/>
            <person name="Hugenholtz P."/>
            <person name="Kyrpides N.C."/>
            <person name="Klenk H.P."/>
            <person name="Detter J.C."/>
        </authorList>
    </citation>
    <scope>NUCLEOTIDE SEQUENCE [LARGE SCALE GENOMIC DNA]</scope>
    <source>
        <strain evidence="2">ATCC 33096 / DSM 2489 / 6091</strain>
    </source>
</reference>
<dbReference type="GeneID" id="302997254"/>
<proteinExistence type="predicted"/>
<dbReference type="STRING" id="869209.Tresu_0004"/>
<dbReference type="Proteomes" id="UP000006852">
    <property type="component" value="Chromosome"/>
</dbReference>
<protein>
    <recommendedName>
        <fullName evidence="3">PF05258 family protein</fullName>
    </recommendedName>
</protein>
<evidence type="ECO:0000313" key="2">
    <source>
        <dbReference type="Proteomes" id="UP000006852"/>
    </source>
</evidence>
<name>F2NU10_TRES6</name>
<dbReference type="Pfam" id="PF05258">
    <property type="entry name" value="DciA"/>
    <property type="match status" value="1"/>
</dbReference>